<dbReference type="SUPFAM" id="SSF52833">
    <property type="entry name" value="Thioredoxin-like"/>
    <property type="match status" value="1"/>
</dbReference>
<dbReference type="SFLD" id="SFLDS00019">
    <property type="entry name" value="Glutathione_Transferase_(cytos"/>
    <property type="match status" value="1"/>
</dbReference>
<dbReference type="InterPro" id="IPR036249">
    <property type="entry name" value="Thioredoxin-like_sf"/>
</dbReference>
<name>A0A6A4RMW5_9RHOB</name>
<dbReference type="Proteomes" id="UP000441586">
    <property type="component" value="Unassembled WGS sequence"/>
</dbReference>
<dbReference type="InterPro" id="IPR036282">
    <property type="entry name" value="Glutathione-S-Trfase_C_sf"/>
</dbReference>
<protein>
    <submittedName>
        <fullName evidence="4">Glutathione S-transferase</fullName>
    </submittedName>
</protein>
<gene>
    <name evidence="4" type="ORF">GP644_06195</name>
</gene>
<reference evidence="4 5" key="1">
    <citation type="submission" date="2019-12" db="EMBL/GenBank/DDBJ databases">
        <authorList>
            <person name="Zhang Y.-J."/>
        </authorList>
    </citation>
    <scope>NUCLEOTIDE SEQUENCE [LARGE SCALE GENOMIC DNA]</scope>
    <source>
        <strain evidence="4 5">H18S-6</strain>
    </source>
</reference>
<comment type="similarity">
    <text evidence="1">Belongs to the GST superfamily.</text>
</comment>
<dbReference type="InterPro" id="IPR004045">
    <property type="entry name" value="Glutathione_S-Trfase_N"/>
</dbReference>
<dbReference type="RefSeq" id="WP_158978016.1">
    <property type="nucleotide sequence ID" value="NZ_WSFO01000003.1"/>
</dbReference>
<dbReference type="InterPro" id="IPR004046">
    <property type="entry name" value="GST_C"/>
</dbReference>
<dbReference type="GO" id="GO:0016740">
    <property type="term" value="F:transferase activity"/>
    <property type="evidence" value="ECO:0007669"/>
    <property type="project" value="UniProtKB-KW"/>
</dbReference>
<dbReference type="Pfam" id="PF00043">
    <property type="entry name" value="GST_C"/>
    <property type="match status" value="1"/>
</dbReference>
<dbReference type="PANTHER" id="PTHR44051">
    <property type="entry name" value="GLUTATHIONE S-TRANSFERASE-RELATED"/>
    <property type="match status" value="1"/>
</dbReference>
<dbReference type="AlphaFoldDB" id="A0A6A4RMW5"/>
<evidence type="ECO:0000259" key="3">
    <source>
        <dbReference type="PROSITE" id="PS50405"/>
    </source>
</evidence>
<dbReference type="SFLD" id="SFLDG01151">
    <property type="entry name" value="Main.2:_Nu-like"/>
    <property type="match status" value="1"/>
</dbReference>
<dbReference type="CDD" id="cd03048">
    <property type="entry name" value="GST_N_Ure2p_like"/>
    <property type="match status" value="1"/>
</dbReference>
<dbReference type="PROSITE" id="PS50404">
    <property type="entry name" value="GST_NTER"/>
    <property type="match status" value="1"/>
</dbReference>
<organism evidence="4 5">
    <name type="scientific">Parasedimentitalea maritima</name>
    <dbReference type="NCBI Taxonomy" id="2578117"/>
    <lineage>
        <taxon>Bacteria</taxon>
        <taxon>Pseudomonadati</taxon>
        <taxon>Pseudomonadota</taxon>
        <taxon>Alphaproteobacteria</taxon>
        <taxon>Rhodobacterales</taxon>
        <taxon>Paracoccaceae</taxon>
        <taxon>Parasedimentitalea</taxon>
    </lineage>
</organism>
<feature type="domain" description="GST N-terminal" evidence="2">
    <location>
        <begin position="1"/>
        <end position="79"/>
    </location>
</feature>
<evidence type="ECO:0000259" key="2">
    <source>
        <dbReference type="PROSITE" id="PS50404"/>
    </source>
</evidence>
<dbReference type="InterPro" id="IPR040079">
    <property type="entry name" value="Glutathione_S-Trfase"/>
</dbReference>
<accession>A0A6A4RMW5</accession>
<evidence type="ECO:0000313" key="5">
    <source>
        <dbReference type="Proteomes" id="UP000441586"/>
    </source>
</evidence>
<dbReference type="Gene3D" id="3.40.30.10">
    <property type="entry name" value="Glutaredoxin"/>
    <property type="match status" value="1"/>
</dbReference>
<keyword evidence="4" id="KW-0808">Transferase</keyword>
<proteinExistence type="inferred from homology"/>
<evidence type="ECO:0000313" key="4">
    <source>
        <dbReference type="EMBL" id="KAE9631158.1"/>
    </source>
</evidence>
<dbReference type="PROSITE" id="PS50405">
    <property type="entry name" value="GST_CTER"/>
    <property type="match status" value="1"/>
</dbReference>
<dbReference type="Gene3D" id="1.20.1050.10">
    <property type="match status" value="1"/>
</dbReference>
<dbReference type="PANTHER" id="PTHR44051:SF8">
    <property type="entry name" value="GLUTATHIONE S-TRANSFERASE GSTA"/>
    <property type="match status" value="1"/>
</dbReference>
<comment type="caution">
    <text evidence="4">The sequence shown here is derived from an EMBL/GenBank/DDBJ whole genome shotgun (WGS) entry which is preliminary data.</text>
</comment>
<evidence type="ECO:0000256" key="1">
    <source>
        <dbReference type="RuleBase" id="RU003494"/>
    </source>
</evidence>
<dbReference type="InterPro" id="IPR010987">
    <property type="entry name" value="Glutathione-S-Trfase_C-like"/>
</dbReference>
<dbReference type="Pfam" id="PF02798">
    <property type="entry name" value="GST_N"/>
    <property type="match status" value="1"/>
</dbReference>
<dbReference type="SUPFAM" id="SSF47616">
    <property type="entry name" value="GST C-terminal domain-like"/>
    <property type="match status" value="1"/>
</dbReference>
<feature type="domain" description="GST C-terminal" evidence="3">
    <location>
        <begin position="82"/>
        <end position="211"/>
    </location>
</feature>
<dbReference type="EMBL" id="WSFO01000003">
    <property type="protein sequence ID" value="KAE9631158.1"/>
    <property type="molecule type" value="Genomic_DNA"/>
</dbReference>
<sequence>MLELYSDATPNGLKISIALEEMRLDYRMHQIFLGGEQTTPDFTTMNPNQKIPVLIDDGFVLTESGAILLYLAEKTGLFLPDDPKKRAATIEALMFQMGSLGPMFGQYLVFAAAWGNKFPAVTNRYFGEVSRIMGVLNTRLQGRDYLAGDEFTVADMAVAPWIRLCEIHPACAELPLSKNDNLLRWWTQVSRRPALQKGLLNPEPFAPEKQFDAFVKAVVGLGEIHSIA</sequence>
<dbReference type="SFLD" id="SFLDG00358">
    <property type="entry name" value="Main_(cytGST)"/>
    <property type="match status" value="1"/>
</dbReference>